<evidence type="ECO:0000313" key="3">
    <source>
        <dbReference type="Proteomes" id="UP000635477"/>
    </source>
</evidence>
<dbReference type="Proteomes" id="UP000635477">
    <property type="component" value="Unassembled WGS sequence"/>
</dbReference>
<organism evidence="2 3">
    <name type="scientific">Fusarium zealandicum</name>
    <dbReference type="NCBI Taxonomy" id="1053134"/>
    <lineage>
        <taxon>Eukaryota</taxon>
        <taxon>Fungi</taxon>
        <taxon>Dikarya</taxon>
        <taxon>Ascomycota</taxon>
        <taxon>Pezizomycotina</taxon>
        <taxon>Sordariomycetes</taxon>
        <taxon>Hypocreomycetidae</taxon>
        <taxon>Hypocreales</taxon>
        <taxon>Nectriaceae</taxon>
        <taxon>Fusarium</taxon>
        <taxon>Fusarium staphyleae species complex</taxon>
    </lineage>
</organism>
<sequence>MLSFALFPPELQRAILNNVVESSESLASYACVNQEWRSFIEAKTFRNLIIHQDDIAVFGETVTEARRPHVKHLWLRILLPEYPYPVFKEEETSAVRWQADRTFTTSVFTLWDILAEWDTQGHGKSPALTLEISAHSPSDTGDYGGGHIFQEDVEHYRKYLATNSTEPYITSRDVHSSYIKLHESLGMTGNTFVTQIRDQWWARTVNDLLGWKPIVFNHHQEESFDYLDDDKIPILPQVPVITGFLVRRQQFREIYPEVFGEMISSMPRLEDVNVERWRCAESRDEKSWCQAAKVNFCMELPPSVNRLSLYADTSDIFHQWTPSHVNTIALAKSLRLYGKHLEHISVSFLIDAKHFFEPFWGADSDRTTKDLPDWVHLKTLSLTSSILASDSPEDINELLCAAARAVRKMPSLQTLELWNGQAGQACVFRYRVVDTVTEIVWRGTNVTTMNTAAKNAWTETSLIHGRSDLRSEESTLDPDKITSAGSALSQLVLGDKILHPVSRYRMTSTCIGRVNWE</sequence>
<reference evidence="2" key="1">
    <citation type="journal article" date="2020" name="BMC Genomics">
        <title>Correction to: Identification and distribution of gene clusters required for synthesis of sphingolipid metabolism inhibitors in diverse species of the filamentous fungus Fusarium.</title>
        <authorList>
            <person name="Kim H.S."/>
            <person name="Lohmar J.M."/>
            <person name="Busman M."/>
            <person name="Brown D.W."/>
            <person name="Naumann T.A."/>
            <person name="Divon H.H."/>
            <person name="Lysoe E."/>
            <person name="Uhlig S."/>
            <person name="Proctor R.H."/>
        </authorList>
    </citation>
    <scope>NUCLEOTIDE SEQUENCE</scope>
    <source>
        <strain evidence="2">NRRL 22465</strain>
    </source>
</reference>
<comment type="caution">
    <text evidence="2">The sequence shown here is derived from an EMBL/GenBank/DDBJ whole genome shotgun (WGS) entry which is preliminary data.</text>
</comment>
<reference evidence="2" key="2">
    <citation type="submission" date="2020-05" db="EMBL/GenBank/DDBJ databases">
        <authorList>
            <person name="Kim H.-S."/>
            <person name="Proctor R.H."/>
            <person name="Brown D.W."/>
        </authorList>
    </citation>
    <scope>NUCLEOTIDE SEQUENCE</scope>
    <source>
        <strain evidence="2">NRRL 22465</strain>
    </source>
</reference>
<proteinExistence type="predicted"/>
<evidence type="ECO:0000259" key="1">
    <source>
        <dbReference type="Pfam" id="PF20183"/>
    </source>
</evidence>
<evidence type="ECO:0000313" key="2">
    <source>
        <dbReference type="EMBL" id="KAF4974954.1"/>
    </source>
</evidence>
<gene>
    <name evidence="2" type="ORF">FZEAL_8217</name>
</gene>
<dbReference type="AlphaFoldDB" id="A0A8H4UEZ0"/>
<keyword evidence="3" id="KW-1185">Reference proteome</keyword>
<dbReference type="EMBL" id="JABEYC010000692">
    <property type="protein sequence ID" value="KAF4974954.1"/>
    <property type="molecule type" value="Genomic_DNA"/>
</dbReference>
<protein>
    <recommendedName>
        <fullName evidence="1">DUF6546 domain-containing protein</fullName>
    </recommendedName>
</protein>
<accession>A0A8H4UEZ0</accession>
<feature type="domain" description="DUF6546" evidence="1">
    <location>
        <begin position="300"/>
        <end position="499"/>
    </location>
</feature>
<name>A0A8H4UEZ0_9HYPO</name>
<dbReference type="OrthoDB" id="4802432at2759"/>
<dbReference type="InterPro" id="IPR046676">
    <property type="entry name" value="DUF6546"/>
</dbReference>
<dbReference type="Pfam" id="PF20183">
    <property type="entry name" value="DUF6546"/>
    <property type="match status" value="1"/>
</dbReference>